<dbReference type="Proteomes" id="UP000537718">
    <property type="component" value="Unassembled WGS sequence"/>
</dbReference>
<keyword evidence="1" id="KW-0732">Signal</keyword>
<dbReference type="EMBL" id="JACHCF010000004">
    <property type="protein sequence ID" value="MBB5621169.1"/>
    <property type="molecule type" value="Genomic_DNA"/>
</dbReference>
<dbReference type="AlphaFoldDB" id="A0A7W8YSV9"/>
<protein>
    <submittedName>
        <fullName evidence="2">Uncharacterized protein</fullName>
    </submittedName>
</protein>
<comment type="caution">
    <text evidence="2">The sequence shown here is derived from an EMBL/GenBank/DDBJ whole genome shotgun (WGS) entry which is preliminary data.</text>
</comment>
<feature type="signal peptide" evidence="1">
    <location>
        <begin position="1"/>
        <end position="28"/>
    </location>
</feature>
<evidence type="ECO:0000313" key="2">
    <source>
        <dbReference type="EMBL" id="MBB5621169.1"/>
    </source>
</evidence>
<proteinExistence type="predicted"/>
<name>A0A7W8YSV9_9SPHI</name>
<evidence type="ECO:0000256" key="1">
    <source>
        <dbReference type="SAM" id="SignalP"/>
    </source>
</evidence>
<gene>
    <name evidence="2" type="ORF">HDE69_002222</name>
</gene>
<dbReference type="RefSeq" id="WP_183867144.1">
    <property type="nucleotide sequence ID" value="NZ_JACHCF010000004.1"/>
</dbReference>
<evidence type="ECO:0000313" key="3">
    <source>
        <dbReference type="Proteomes" id="UP000537718"/>
    </source>
</evidence>
<reference evidence="2 3" key="1">
    <citation type="submission" date="2020-08" db="EMBL/GenBank/DDBJ databases">
        <title>Genomic Encyclopedia of Type Strains, Phase IV (KMG-V): Genome sequencing to study the core and pangenomes of soil and plant-associated prokaryotes.</title>
        <authorList>
            <person name="Whitman W."/>
        </authorList>
    </citation>
    <scope>NUCLEOTIDE SEQUENCE [LARGE SCALE GENOMIC DNA]</scope>
    <source>
        <strain evidence="2 3">MP7CTX6</strain>
    </source>
</reference>
<organism evidence="2 3">
    <name type="scientific">Pedobacter cryoconitis</name>
    <dbReference type="NCBI Taxonomy" id="188932"/>
    <lineage>
        <taxon>Bacteria</taxon>
        <taxon>Pseudomonadati</taxon>
        <taxon>Bacteroidota</taxon>
        <taxon>Sphingobacteriia</taxon>
        <taxon>Sphingobacteriales</taxon>
        <taxon>Sphingobacteriaceae</taxon>
        <taxon>Pedobacter</taxon>
    </lineage>
</organism>
<sequence>MKLITILRQMRKCVVIALLLYISCGVSAQVKKQAVYLGFELMNPEFGSYFPLQLFNLKGVKNMKINSNENELFKDLRIEFNSKGQLIKAVGKKDSLVITYRDNAPIKFTTKNQALEFRYSGDTVIVMDHQIIALYNLRGSVFLNTKIYALEEGNQTKTSLVLKSSRIVEFKGDSLQLIADQNNKPRYITSSKNQILPFTRTYNMGDQEQSYLVQDAYANDSQGNLIVDKTLSLEDRLRFLFTMKNGRPVSISTTRHFLSEDGQTVRKSTLSPGVPVISYEYFN</sequence>
<accession>A0A7W8YSV9</accession>
<feature type="chain" id="PRO_5030644675" evidence="1">
    <location>
        <begin position="29"/>
        <end position="283"/>
    </location>
</feature>